<reference evidence="7" key="1">
    <citation type="journal article" date="2019" name="Int. J. Syst. Evol. Microbiol.">
        <title>The Global Catalogue of Microorganisms (GCM) 10K type strain sequencing project: providing services to taxonomists for standard genome sequencing and annotation.</title>
        <authorList>
            <consortium name="The Broad Institute Genomics Platform"/>
            <consortium name="The Broad Institute Genome Sequencing Center for Infectious Disease"/>
            <person name="Wu L."/>
            <person name="Ma J."/>
        </authorList>
    </citation>
    <scope>NUCLEOTIDE SEQUENCE [LARGE SCALE GENOMIC DNA]</scope>
    <source>
        <strain evidence="7">CCUG 39402</strain>
    </source>
</reference>
<dbReference type="CDD" id="cd16917">
    <property type="entry name" value="HATPase_UhpB-NarQ-NarX-like"/>
    <property type="match status" value="1"/>
</dbReference>
<keyword evidence="4" id="KW-1133">Transmembrane helix</keyword>
<feature type="transmembrane region" description="Helical" evidence="4">
    <location>
        <begin position="341"/>
        <end position="360"/>
    </location>
</feature>
<evidence type="ECO:0000256" key="3">
    <source>
        <dbReference type="ARBA" id="ARBA00023012"/>
    </source>
</evidence>
<dbReference type="Proteomes" id="UP001596270">
    <property type="component" value="Unassembled WGS sequence"/>
</dbReference>
<dbReference type="InterPro" id="IPR003594">
    <property type="entry name" value="HATPase_dom"/>
</dbReference>
<feature type="transmembrane region" description="Helical" evidence="4">
    <location>
        <begin position="223"/>
        <end position="245"/>
    </location>
</feature>
<dbReference type="PROSITE" id="PS50109">
    <property type="entry name" value="HIS_KIN"/>
    <property type="match status" value="1"/>
</dbReference>
<name>A0ABW1TRW6_9BURK</name>
<organism evidence="6 7">
    <name type="scientific">Polaromonas aquatica</name>
    <dbReference type="NCBI Taxonomy" id="332657"/>
    <lineage>
        <taxon>Bacteria</taxon>
        <taxon>Pseudomonadati</taxon>
        <taxon>Pseudomonadota</taxon>
        <taxon>Betaproteobacteria</taxon>
        <taxon>Burkholderiales</taxon>
        <taxon>Comamonadaceae</taxon>
        <taxon>Polaromonas</taxon>
    </lineage>
</organism>
<dbReference type="PANTHER" id="PTHR24421">
    <property type="entry name" value="NITRATE/NITRITE SENSOR PROTEIN NARX-RELATED"/>
    <property type="match status" value="1"/>
</dbReference>
<evidence type="ECO:0000259" key="5">
    <source>
        <dbReference type="PROSITE" id="PS50109"/>
    </source>
</evidence>
<dbReference type="SMART" id="SM00387">
    <property type="entry name" value="HATPase_c"/>
    <property type="match status" value="1"/>
</dbReference>
<feature type="transmembrane region" description="Helical" evidence="4">
    <location>
        <begin position="313"/>
        <end position="334"/>
    </location>
</feature>
<dbReference type="GO" id="GO:0005524">
    <property type="term" value="F:ATP binding"/>
    <property type="evidence" value="ECO:0007669"/>
    <property type="project" value="UniProtKB-KW"/>
</dbReference>
<keyword evidence="3" id="KW-0902">Two-component regulatory system</keyword>
<feature type="transmembrane region" description="Helical" evidence="4">
    <location>
        <begin position="251"/>
        <end position="274"/>
    </location>
</feature>
<evidence type="ECO:0000256" key="4">
    <source>
        <dbReference type="SAM" id="Phobius"/>
    </source>
</evidence>
<dbReference type="InterPro" id="IPR011623">
    <property type="entry name" value="7TMR_DISM_rcpt_extracell_dom1"/>
</dbReference>
<dbReference type="SUPFAM" id="SSF55874">
    <property type="entry name" value="ATPase domain of HSP90 chaperone/DNA topoisomerase II/histidine kinase"/>
    <property type="match status" value="1"/>
</dbReference>
<feature type="transmembrane region" description="Helical" evidence="4">
    <location>
        <begin position="281"/>
        <end position="301"/>
    </location>
</feature>
<dbReference type="RefSeq" id="WP_371437628.1">
    <property type="nucleotide sequence ID" value="NZ_JBHSRS010000005.1"/>
</dbReference>
<feature type="domain" description="Histidine kinase" evidence="5">
    <location>
        <begin position="405"/>
        <end position="626"/>
    </location>
</feature>
<keyword evidence="4" id="KW-0812">Transmembrane</keyword>
<gene>
    <name evidence="6" type="ORF">ACFQND_02345</name>
</gene>
<dbReference type="InterPro" id="IPR005467">
    <property type="entry name" value="His_kinase_dom"/>
</dbReference>
<proteinExistence type="predicted"/>
<dbReference type="Pfam" id="PF07695">
    <property type="entry name" value="7TMR-DISM_7TM"/>
    <property type="match status" value="1"/>
</dbReference>
<keyword evidence="1" id="KW-0808">Transferase</keyword>
<dbReference type="EMBL" id="JBHSRS010000005">
    <property type="protein sequence ID" value="MFC6280068.1"/>
    <property type="molecule type" value="Genomic_DNA"/>
</dbReference>
<evidence type="ECO:0000256" key="1">
    <source>
        <dbReference type="ARBA" id="ARBA00022679"/>
    </source>
</evidence>
<dbReference type="InterPro" id="IPR050482">
    <property type="entry name" value="Sensor_HK_TwoCompSys"/>
</dbReference>
<accession>A0ABW1TRW6</accession>
<keyword evidence="6" id="KW-0067">ATP-binding</keyword>
<keyword evidence="6" id="KW-0547">Nucleotide-binding</keyword>
<evidence type="ECO:0000313" key="7">
    <source>
        <dbReference type="Proteomes" id="UP001596270"/>
    </source>
</evidence>
<dbReference type="PANTHER" id="PTHR24421:SF55">
    <property type="entry name" value="SENSOR HISTIDINE KINASE YDFH"/>
    <property type="match status" value="1"/>
</dbReference>
<sequence>MLFWAALAPFSVWPKETDNVQLPPADPHITEALWQVLDASGFTAAPPTLDSKTLPDAWQPVALPHARPVSLLRQAAAAAPGATRTTWFKLAVPAPSAVAGPLALYAARIKTDGTIAVYVDGHLVHVAQQQGPLWSSARTPLWLVLEKADDGAAPREILVRLEHSRATQVALSSVWLGPTDALSWRYHGRQWVQQELPGMFSAAFLAVGLFALLVWFRRRHEAGYLLFFVLAATSFLRGLHFYVNFPIANDWFAWLTVNSLFLLVTVVHFSIVLLHGRTQPWLTRALIGATVLMALLTLPVLATLPNTPKVTPLIYIVAALMGASVAMAGGINAWGRSREAMLVAIGTGLATLFGVTDWLLQNNFISPEGWYFGAYTNAITFSIFGYLMYRRYVGAITEVELVNASLAHRLQTREAELELSHRRLREVEQRQMLSDERQRMMQDMHDGLGSTLISAIRSVENGGMSDAKVSQILKDCMDDLKLAIDSMEPVEADLLLLLATLRFRLEPRLEGTGVTLLWEVQELPALDWLDPSSALHILRIVQESVANILRHTRATEIRVGTAVAKGGLEVTIEDNGQGFNVDRELADARGKGLHNQLRRAQMLDGTVAWESGPSGTRFTLWLPLERSTQAIP</sequence>
<evidence type="ECO:0000256" key="2">
    <source>
        <dbReference type="ARBA" id="ARBA00022777"/>
    </source>
</evidence>
<dbReference type="InterPro" id="IPR036890">
    <property type="entry name" value="HATPase_C_sf"/>
</dbReference>
<comment type="caution">
    <text evidence="6">The sequence shown here is derived from an EMBL/GenBank/DDBJ whole genome shotgun (WGS) entry which is preliminary data.</text>
</comment>
<feature type="transmembrane region" description="Helical" evidence="4">
    <location>
        <begin position="372"/>
        <end position="389"/>
    </location>
</feature>
<dbReference type="Pfam" id="PF02518">
    <property type="entry name" value="HATPase_c"/>
    <property type="match status" value="1"/>
</dbReference>
<evidence type="ECO:0000313" key="6">
    <source>
        <dbReference type="EMBL" id="MFC6280068.1"/>
    </source>
</evidence>
<keyword evidence="2" id="KW-0418">Kinase</keyword>
<keyword evidence="7" id="KW-1185">Reference proteome</keyword>
<feature type="transmembrane region" description="Helical" evidence="4">
    <location>
        <begin position="196"/>
        <end position="216"/>
    </location>
</feature>
<protein>
    <submittedName>
        <fullName evidence="6">ATP-binding protein</fullName>
    </submittedName>
</protein>
<keyword evidence="4" id="KW-0472">Membrane</keyword>
<dbReference type="Gene3D" id="3.30.565.10">
    <property type="entry name" value="Histidine kinase-like ATPase, C-terminal domain"/>
    <property type="match status" value="1"/>
</dbReference>